<name>A0A2H0UVV0_9BACT</name>
<organism evidence="3 4">
    <name type="scientific">bacterium (Candidatus Gribaldobacteria) CG10_big_fil_rev_8_21_14_0_10_41_12</name>
    <dbReference type="NCBI Taxonomy" id="2014277"/>
    <lineage>
        <taxon>Bacteria</taxon>
        <taxon>Candidatus Gribaldobacteria</taxon>
    </lineage>
</organism>
<comment type="caution">
    <text evidence="3">The sequence shown here is derived from an EMBL/GenBank/DDBJ whole genome shotgun (WGS) entry which is preliminary data.</text>
</comment>
<dbReference type="Proteomes" id="UP000228906">
    <property type="component" value="Unassembled WGS sequence"/>
</dbReference>
<dbReference type="AlphaFoldDB" id="A0A2H0UVV0"/>
<feature type="region of interest" description="Disordered" evidence="2">
    <location>
        <begin position="125"/>
        <end position="149"/>
    </location>
</feature>
<evidence type="ECO:0000256" key="1">
    <source>
        <dbReference type="SAM" id="Coils"/>
    </source>
</evidence>
<feature type="coiled-coil region" evidence="1">
    <location>
        <begin position="27"/>
        <end position="61"/>
    </location>
</feature>
<feature type="non-terminal residue" evidence="3">
    <location>
        <position position="149"/>
    </location>
</feature>
<sequence length="149" mass="17731">MSINNFKIAKNIVASYEARIKVVEQIAEDTKKLLEEFRHKREKMSQELKEALAQHESLRKKDFDKMMEGIIVSQSKREENVKQMLSDFQEQEMTIVKNLREMLKEKGEKLRLKDFKKTLVKIKKEQENQQKETTDQVGTELIRMQSEVK</sequence>
<gene>
    <name evidence="3" type="ORF">COU03_03570</name>
</gene>
<protein>
    <submittedName>
        <fullName evidence="3">Uncharacterized protein</fullName>
    </submittedName>
</protein>
<reference evidence="4" key="1">
    <citation type="submission" date="2017-09" db="EMBL/GenBank/DDBJ databases">
        <title>Depth-based differentiation of microbial function through sediment-hosted aquifers and enrichment of novel symbionts in the deep terrestrial subsurface.</title>
        <authorList>
            <person name="Probst A.J."/>
            <person name="Ladd B."/>
            <person name="Jarett J.K."/>
            <person name="Geller-Mcgrath D.E."/>
            <person name="Sieber C.M.K."/>
            <person name="Emerson J.B."/>
            <person name="Anantharaman K."/>
            <person name="Thomas B.C."/>
            <person name="Malmstrom R."/>
            <person name="Stieglmeier M."/>
            <person name="Klingl A."/>
            <person name="Woyke T."/>
            <person name="Ryan C.M."/>
            <person name="Banfield J.F."/>
        </authorList>
    </citation>
    <scope>NUCLEOTIDE SEQUENCE [LARGE SCALE GENOMIC DNA]</scope>
</reference>
<proteinExistence type="predicted"/>
<dbReference type="EMBL" id="PFAV01000066">
    <property type="protein sequence ID" value="PIR90937.1"/>
    <property type="molecule type" value="Genomic_DNA"/>
</dbReference>
<evidence type="ECO:0000313" key="4">
    <source>
        <dbReference type="Proteomes" id="UP000228906"/>
    </source>
</evidence>
<accession>A0A2H0UVV0</accession>
<evidence type="ECO:0000313" key="3">
    <source>
        <dbReference type="EMBL" id="PIR90937.1"/>
    </source>
</evidence>
<evidence type="ECO:0000256" key="2">
    <source>
        <dbReference type="SAM" id="MobiDB-lite"/>
    </source>
</evidence>
<feature type="compositionally biased region" description="Basic and acidic residues" evidence="2">
    <location>
        <begin position="125"/>
        <end position="134"/>
    </location>
</feature>
<keyword evidence="1" id="KW-0175">Coiled coil</keyword>